<sequence>MRDLTAAEEKTLLVIFKKRFAADIDETIVDRCRGEVTHIIKKESILGVCRSLKSEPDFKMNALSDVIGAESGESGPRFEVIYQLLAMGSRMRLRLKVRVGEDETIDSVTSVWRSAGWAEREAYDMFGIVFKGHPDLRRIYMPEDFDGFPLRKDYPLRGYKDEYNPNGEER</sequence>
<dbReference type="EC" id="1.6.5.3" evidence="4"/>
<keyword evidence="4" id="KW-0560">Oxidoreductase</keyword>
<dbReference type="Pfam" id="PF00329">
    <property type="entry name" value="Complex1_30kDa"/>
    <property type="match status" value="1"/>
</dbReference>
<protein>
    <submittedName>
        <fullName evidence="4">NADH-ubiquinone oxidoreductase chain C</fullName>
        <ecNumber evidence="4">1.6.5.3</ecNumber>
    </submittedName>
</protein>
<keyword evidence="4" id="KW-0830">Ubiquinone</keyword>
<dbReference type="HAMAP" id="MF_01357">
    <property type="entry name" value="NDH1_NuoC"/>
    <property type="match status" value="1"/>
</dbReference>
<dbReference type="GO" id="GO:0008137">
    <property type="term" value="F:NADH dehydrogenase (ubiquinone) activity"/>
    <property type="evidence" value="ECO:0007669"/>
    <property type="project" value="InterPro"/>
</dbReference>
<reference evidence="4" key="1">
    <citation type="submission" date="2018-06" db="EMBL/GenBank/DDBJ databases">
        <authorList>
            <person name="Zhirakovskaya E."/>
        </authorList>
    </citation>
    <scope>NUCLEOTIDE SEQUENCE</scope>
</reference>
<dbReference type="InterPro" id="IPR010218">
    <property type="entry name" value="NADH_DH_suC"/>
</dbReference>
<organism evidence="4">
    <name type="scientific">hydrothermal vent metagenome</name>
    <dbReference type="NCBI Taxonomy" id="652676"/>
    <lineage>
        <taxon>unclassified sequences</taxon>
        <taxon>metagenomes</taxon>
        <taxon>ecological metagenomes</taxon>
    </lineage>
</organism>
<evidence type="ECO:0000313" key="4">
    <source>
        <dbReference type="EMBL" id="VAV82579.1"/>
    </source>
</evidence>
<feature type="domain" description="NADH:ubiquinone oxidoreductase 30kDa subunit" evidence="3">
    <location>
        <begin position="40"/>
        <end position="159"/>
    </location>
</feature>
<dbReference type="PROSITE" id="PS00542">
    <property type="entry name" value="COMPLEX1_30K"/>
    <property type="match status" value="1"/>
</dbReference>
<evidence type="ECO:0000259" key="3">
    <source>
        <dbReference type="Pfam" id="PF00329"/>
    </source>
</evidence>
<evidence type="ECO:0000256" key="1">
    <source>
        <dbReference type="ARBA" id="ARBA00007569"/>
    </source>
</evidence>
<dbReference type="Gene3D" id="3.30.460.80">
    <property type="entry name" value="NADH:ubiquinone oxidoreductase, 30kDa subunit"/>
    <property type="match status" value="1"/>
</dbReference>
<keyword evidence="2" id="KW-0813">Transport</keyword>
<name>A0A3B0QR31_9ZZZZ</name>
<dbReference type="NCBIfam" id="TIGR01961">
    <property type="entry name" value="NuoC_fam"/>
    <property type="match status" value="1"/>
</dbReference>
<dbReference type="InterPro" id="IPR037232">
    <property type="entry name" value="NADH_quin_OxRdtase_su_C/D-like"/>
</dbReference>
<gene>
    <name evidence="4" type="ORF">MNBD_DELTA01-98</name>
</gene>
<proteinExistence type="inferred from homology"/>
<dbReference type="GO" id="GO:0016651">
    <property type="term" value="F:oxidoreductase activity, acting on NAD(P)H"/>
    <property type="evidence" value="ECO:0007669"/>
    <property type="project" value="InterPro"/>
</dbReference>
<dbReference type="PANTHER" id="PTHR10884:SF14">
    <property type="entry name" value="NADH DEHYDROGENASE [UBIQUINONE] IRON-SULFUR PROTEIN 3, MITOCHONDRIAL"/>
    <property type="match status" value="1"/>
</dbReference>
<dbReference type="EMBL" id="UOEA01000022">
    <property type="protein sequence ID" value="VAV82579.1"/>
    <property type="molecule type" value="Genomic_DNA"/>
</dbReference>
<dbReference type="InterPro" id="IPR020396">
    <property type="entry name" value="NADH_UbQ_OxRdtase_CS"/>
</dbReference>
<accession>A0A3B0QR31</accession>
<dbReference type="AlphaFoldDB" id="A0A3B0QR31"/>
<evidence type="ECO:0000256" key="2">
    <source>
        <dbReference type="ARBA" id="ARBA00022448"/>
    </source>
</evidence>
<dbReference type="PANTHER" id="PTHR10884">
    <property type="entry name" value="NADH DEHYDROGENASE UBIQUINONE IRON-SULFUR PROTEIN 3"/>
    <property type="match status" value="1"/>
</dbReference>
<comment type="similarity">
    <text evidence="1">Belongs to the complex I 30 kDa subunit family.</text>
</comment>
<dbReference type="SUPFAM" id="SSF143243">
    <property type="entry name" value="Nqo5-like"/>
    <property type="match status" value="1"/>
</dbReference>
<dbReference type="InterPro" id="IPR001268">
    <property type="entry name" value="NADH_UbQ_OxRdtase_30kDa_su"/>
</dbReference>